<reference evidence="8" key="1">
    <citation type="submission" date="2023-02" db="EMBL/GenBank/DDBJ databases">
        <title>Colletotrichum kahawae CIFC_Que2 genome sequencing and assembly.</title>
        <authorList>
            <person name="Baroncelli R."/>
        </authorList>
    </citation>
    <scope>NUCLEOTIDE SEQUENCE</scope>
    <source>
        <strain evidence="8">CIFC_Que2</strain>
    </source>
</reference>
<feature type="signal peptide" evidence="5">
    <location>
        <begin position="1"/>
        <end position="19"/>
    </location>
</feature>
<evidence type="ECO:0000256" key="4">
    <source>
        <dbReference type="RuleBase" id="RU003968"/>
    </source>
</evidence>
<dbReference type="Pfam" id="PF05199">
    <property type="entry name" value="GMC_oxred_C"/>
    <property type="match status" value="1"/>
</dbReference>
<accession>A0AAD9YFH4</accession>
<feature type="domain" description="Glucose-methanol-choline oxidoreductase N-terminal" evidence="7">
    <location>
        <begin position="277"/>
        <end position="291"/>
    </location>
</feature>
<dbReference type="SUPFAM" id="SSF54373">
    <property type="entry name" value="FAD-linked reductases, C-terminal domain"/>
    <property type="match status" value="1"/>
</dbReference>
<name>A0AAD9YFH4_COLKA</name>
<dbReference type="InterPro" id="IPR012132">
    <property type="entry name" value="GMC_OxRdtase"/>
</dbReference>
<dbReference type="PANTHER" id="PTHR11552">
    <property type="entry name" value="GLUCOSE-METHANOL-CHOLINE GMC OXIDOREDUCTASE"/>
    <property type="match status" value="1"/>
</dbReference>
<evidence type="ECO:0000256" key="3">
    <source>
        <dbReference type="PIRSR" id="PIRSR000137-2"/>
    </source>
</evidence>
<feature type="active site" description="Proton acceptor" evidence="2">
    <location>
        <position position="569"/>
    </location>
</feature>
<dbReference type="SUPFAM" id="SSF51905">
    <property type="entry name" value="FAD/NAD(P)-binding domain"/>
    <property type="match status" value="1"/>
</dbReference>
<feature type="domain" description="Glucose-methanol-choline oxidoreductase N-terminal" evidence="6">
    <location>
        <begin position="102"/>
        <end position="125"/>
    </location>
</feature>
<keyword evidence="9" id="KW-1185">Reference proteome</keyword>
<dbReference type="Gene3D" id="3.30.560.10">
    <property type="entry name" value="Glucose Oxidase, domain 3"/>
    <property type="match status" value="1"/>
</dbReference>
<dbReference type="Gene3D" id="3.50.50.60">
    <property type="entry name" value="FAD/NAD(P)-binding domain"/>
    <property type="match status" value="1"/>
</dbReference>
<dbReference type="EMBL" id="VYYT01000133">
    <property type="protein sequence ID" value="KAK2764834.1"/>
    <property type="molecule type" value="Genomic_DNA"/>
</dbReference>
<dbReference type="GO" id="GO:0050660">
    <property type="term" value="F:flavin adenine dinucleotide binding"/>
    <property type="evidence" value="ECO:0007669"/>
    <property type="project" value="InterPro"/>
</dbReference>
<organism evidence="8 9">
    <name type="scientific">Colletotrichum kahawae</name>
    <name type="common">Coffee berry disease fungus</name>
    <dbReference type="NCBI Taxonomy" id="34407"/>
    <lineage>
        <taxon>Eukaryota</taxon>
        <taxon>Fungi</taxon>
        <taxon>Dikarya</taxon>
        <taxon>Ascomycota</taxon>
        <taxon>Pezizomycotina</taxon>
        <taxon>Sordariomycetes</taxon>
        <taxon>Hypocreomycetidae</taxon>
        <taxon>Glomerellales</taxon>
        <taxon>Glomerellaceae</taxon>
        <taxon>Colletotrichum</taxon>
        <taxon>Colletotrichum gloeosporioides species complex</taxon>
    </lineage>
</organism>
<dbReference type="PROSITE" id="PS00623">
    <property type="entry name" value="GMC_OXRED_1"/>
    <property type="match status" value="1"/>
</dbReference>
<dbReference type="InterPro" id="IPR036188">
    <property type="entry name" value="FAD/NAD-bd_sf"/>
</dbReference>
<dbReference type="Pfam" id="PF00732">
    <property type="entry name" value="GMC_oxred_N"/>
    <property type="match status" value="1"/>
</dbReference>
<evidence type="ECO:0000256" key="5">
    <source>
        <dbReference type="SAM" id="SignalP"/>
    </source>
</evidence>
<evidence type="ECO:0000313" key="9">
    <source>
        <dbReference type="Proteomes" id="UP001281614"/>
    </source>
</evidence>
<feature type="binding site" evidence="3">
    <location>
        <position position="240"/>
    </location>
    <ligand>
        <name>FAD</name>
        <dbReference type="ChEBI" id="CHEBI:57692"/>
    </ligand>
</feature>
<dbReference type="PANTHER" id="PTHR11552:SF115">
    <property type="entry name" value="DEHYDROGENASE XPTC-RELATED"/>
    <property type="match status" value="1"/>
</dbReference>
<dbReference type="InterPro" id="IPR000172">
    <property type="entry name" value="GMC_OxRdtase_N"/>
</dbReference>
<evidence type="ECO:0000259" key="7">
    <source>
        <dbReference type="PROSITE" id="PS00624"/>
    </source>
</evidence>
<feature type="binding site" evidence="3">
    <location>
        <position position="104"/>
    </location>
    <ligand>
        <name>FAD</name>
        <dbReference type="ChEBI" id="CHEBI:57692"/>
    </ligand>
</feature>
<feature type="chain" id="PRO_5042283255" evidence="5">
    <location>
        <begin position="20"/>
        <end position="590"/>
    </location>
</feature>
<keyword evidence="3 4" id="KW-0274">FAD</keyword>
<dbReference type="GO" id="GO:0016614">
    <property type="term" value="F:oxidoreductase activity, acting on CH-OH group of donors"/>
    <property type="evidence" value="ECO:0007669"/>
    <property type="project" value="InterPro"/>
</dbReference>
<protein>
    <submittedName>
        <fullName evidence="8">Choline dehydrogenase</fullName>
    </submittedName>
</protein>
<keyword evidence="5" id="KW-0732">Signal</keyword>
<keyword evidence="4" id="KW-0285">Flavoprotein</keyword>
<comment type="similarity">
    <text evidence="1 4">Belongs to the GMC oxidoreductase family.</text>
</comment>
<dbReference type="PROSITE" id="PS00624">
    <property type="entry name" value="GMC_OXRED_2"/>
    <property type="match status" value="1"/>
</dbReference>
<evidence type="ECO:0000256" key="2">
    <source>
        <dbReference type="PIRSR" id="PIRSR000137-1"/>
    </source>
</evidence>
<sequence length="590" mass="62968">MMFSKAWPAAVLLFGVASAQDKTYDYVIVGGGTAGSALATRLSLGLPDAQILLLEAGASALDELRINVPGLRGSILGTNFDWNFTTVDQSGLGGRQILVNRGKVLGGSSAMNYLCYDRASSPEYESWAEMGSEGWTWDVMIDAMTKSENFTGSDKDTRGRTGPIRNTYNRVIYDVLNTWQPAGSELGLPINEEGNMHGNPIGIMFQGTNINNVDYSRSYSANSYLPLAGPNLVVQTSAQVVKVNLEKARGTEFVATGVTLADGSFINATKEVILSAGSVQSPGLLELSGIGQTAVLEAAGVTPLIDLPGVGENYQDHIRTSNVYRLKDGIDSFDNLILDANGENATAELQKWIDGEVSLYDYTSAAYGFLNWGQVDSQAQADIISLAEATVGTSTNPIDKKKLEFLKNDAVPDYELIFEANHVGAAGYPGSGKFITVFSTVMHALSRGNVHIDPANPTGKPIIDPKYLNNEHDIKAAAEGAKFARKIAETGPISAMWEAETEPGPDVQTDEQFSEFAVNTVNSFYHPVGTCSLLPRDNGGVVDADLKVYGTTNLRVVDNSIIPIILSGHIQTAAYGIAEVAAGKIIAQSA</sequence>
<evidence type="ECO:0000259" key="6">
    <source>
        <dbReference type="PROSITE" id="PS00623"/>
    </source>
</evidence>
<comment type="caution">
    <text evidence="8">The sequence shown here is derived from an EMBL/GenBank/DDBJ whole genome shotgun (WGS) entry which is preliminary data.</text>
</comment>
<feature type="active site" description="Proton donor" evidence="2">
    <location>
        <position position="526"/>
    </location>
</feature>
<comment type="cofactor">
    <cofactor evidence="3">
        <name>FAD</name>
        <dbReference type="ChEBI" id="CHEBI:57692"/>
    </cofactor>
</comment>
<gene>
    <name evidence="8" type="ORF">CKAH01_15715</name>
</gene>
<evidence type="ECO:0000256" key="1">
    <source>
        <dbReference type="ARBA" id="ARBA00010790"/>
    </source>
</evidence>
<evidence type="ECO:0000313" key="8">
    <source>
        <dbReference type="EMBL" id="KAK2764834.1"/>
    </source>
</evidence>
<dbReference type="PIRSF" id="PIRSF000137">
    <property type="entry name" value="Alcohol_oxidase"/>
    <property type="match status" value="1"/>
</dbReference>
<dbReference type="Proteomes" id="UP001281614">
    <property type="component" value="Unassembled WGS sequence"/>
</dbReference>
<dbReference type="InterPro" id="IPR007867">
    <property type="entry name" value="GMC_OxRtase_C"/>
</dbReference>
<dbReference type="AlphaFoldDB" id="A0AAD9YFH4"/>
<proteinExistence type="inferred from homology"/>
<dbReference type="GO" id="GO:0044550">
    <property type="term" value="P:secondary metabolite biosynthetic process"/>
    <property type="evidence" value="ECO:0007669"/>
    <property type="project" value="TreeGrafter"/>
</dbReference>